<accession>A0ABQ6FPR1</accession>
<reference evidence="2 3" key="1">
    <citation type="submission" date="2023-02" db="EMBL/GenBank/DDBJ databases">
        <title>Dictyobacter halimunensis sp. nov., a new member of the class Ktedonobacteria from forest soil in a geothermal area.</title>
        <authorList>
            <person name="Rachmania M.K."/>
            <person name="Ningsih F."/>
            <person name="Sakai Y."/>
            <person name="Yabe S."/>
            <person name="Yokota A."/>
            <person name="Sjamsuridzal W."/>
        </authorList>
    </citation>
    <scope>NUCLEOTIDE SEQUENCE [LARGE SCALE GENOMIC DNA]</scope>
    <source>
        <strain evidence="2 3">S3.2.2.5</strain>
    </source>
</reference>
<evidence type="ECO:0000313" key="2">
    <source>
        <dbReference type="EMBL" id="GLV55670.1"/>
    </source>
</evidence>
<name>A0ABQ6FPR1_9CHLR</name>
<dbReference type="PANTHER" id="PTHR43591:SF24">
    <property type="entry name" value="2-METHOXY-6-POLYPRENYL-1,4-BENZOQUINOL METHYLASE, MITOCHONDRIAL"/>
    <property type="match status" value="1"/>
</dbReference>
<comment type="caution">
    <text evidence="2">The sequence shown here is derived from an EMBL/GenBank/DDBJ whole genome shotgun (WGS) entry which is preliminary data.</text>
</comment>
<dbReference type="Proteomes" id="UP001344906">
    <property type="component" value="Unassembled WGS sequence"/>
</dbReference>
<dbReference type="Pfam" id="PF13649">
    <property type="entry name" value="Methyltransf_25"/>
    <property type="match status" value="1"/>
</dbReference>
<gene>
    <name evidence="2" type="ORF">KDH_25140</name>
</gene>
<dbReference type="InterPro" id="IPR029063">
    <property type="entry name" value="SAM-dependent_MTases_sf"/>
</dbReference>
<protein>
    <recommendedName>
        <fullName evidence="1">Methyltransferase domain-containing protein</fullName>
    </recommendedName>
</protein>
<evidence type="ECO:0000259" key="1">
    <source>
        <dbReference type="Pfam" id="PF13649"/>
    </source>
</evidence>
<organism evidence="2 3">
    <name type="scientific">Dictyobacter halimunensis</name>
    <dbReference type="NCBI Taxonomy" id="3026934"/>
    <lineage>
        <taxon>Bacteria</taxon>
        <taxon>Bacillati</taxon>
        <taxon>Chloroflexota</taxon>
        <taxon>Ktedonobacteria</taxon>
        <taxon>Ktedonobacterales</taxon>
        <taxon>Dictyobacteraceae</taxon>
        <taxon>Dictyobacter</taxon>
    </lineage>
</organism>
<dbReference type="CDD" id="cd02440">
    <property type="entry name" value="AdoMet_MTases"/>
    <property type="match status" value="1"/>
</dbReference>
<keyword evidence="3" id="KW-1185">Reference proteome</keyword>
<dbReference type="SUPFAM" id="SSF53335">
    <property type="entry name" value="S-adenosyl-L-methionine-dependent methyltransferases"/>
    <property type="match status" value="1"/>
</dbReference>
<dbReference type="PANTHER" id="PTHR43591">
    <property type="entry name" value="METHYLTRANSFERASE"/>
    <property type="match status" value="1"/>
</dbReference>
<dbReference type="EMBL" id="BSRI01000001">
    <property type="protein sequence ID" value="GLV55670.1"/>
    <property type="molecule type" value="Genomic_DNA"/>
</dbReference>
<dbReference type="RefSeq" id="WP_338250217.1">
    <property type="nucleotide sequence ID" value="NZ_BSRI01000001.1"/>
</dbReference>
<dbReference type="Gene3D" id="3.40.50.150">
    <property type="entry name" value="Vaccinia Virus protein VP39"/>
    <property type="match status" value="1"/>
</dbReference>
<feature type="domain" description="Methyltransferase" evidence="1">
    <location>
        <begin position="49"/>
        <end position="147"/>
    </location>
</feature>
<evidence type="ECO:0000313" key="3">
    <source>
        <dbReference type="Proteomes" id="UP001344906"/>
    </source>
</evidence>
<proteinExistence type="predicted"/>
<sequence length="284" mass="31541">MEERDDTYLADPDSGLEMTRLIEQDRLLTRGMGGVLPEFEALPPDVTHILDVGCGPGGWVLDVAYTYPNCEVVGLDVSEQMIYYAQARAKAEKRPNAIFVRENILQPLAFVEGEFDLVNIRLAATFILRDAWPSILLEISRALRPGGIIRMTESDKMSVNPAPTLEKLLQRSYQMVGAMGYGFASDGKGLGVASAMAALLAQAGFVDVQAFPHPIDFSASTELHKSQYDNFIVTFTTLLPLLLHQQVMTQAEFEATLNQVRIEMLRDDFQGTWHMLTTIAKKPT</sequence>
<dbReference type="InterPro" id="IPR041698">
    <property type="entry name" value="Methyltransf_25"/>
</dbReference>